<proteinExistence type="predicted"/>
<evidence type="ECO:0000313" key="1">
    <source>
        <dbReference type="EMBL" id="RIH90498.1"/>
    </source>
</evidence>
<dbReference type="RefSeq" id="WP_119313633.1">
    <property type="nucleotide sequence ID" value="NZ_QXDL01000008.1"/>
</dbReference>
<name>A0A399F2R5_9DEIN</name>
<sequence>MNQWHLFEAEAKAKVEQLQADALRQRLLAPVGVPAWRSALAGVLVAMARRLDGRLEVRRVSLKLGEG</sequence>
<dbReference type="EMBL" id="QXDL01000008">
    <property type="protein sequence ID" value="RIH90498.1"/>
    <property type="molecule type" value="Genomic_DNA"/>
</dbReference>
<dbReference type="Proteomes" id="UP000265715">
    <property type="component" value="Unassembled WGS sequence"/>
</dbReference>
<evidence type="ECO:0000313" key="2">
    <source>
        <dbReference type="Proteomes" id="UP000265715"/>
    </source>
</evidence>
<reference evidence="1 2" key="1">
    <citation type="submission" date="2018-08" db="EMBL/GenBank/DDBJ databases">
        <title>Meiothermus terrae DSM 26712 genome sequencing project.</title>
        <authorList>
            <person name="Da Costa M.S."/>
            <person name="Albuquerque L."/>
            <person name="Raposo P."/>
            <person name="Froufe H.J.C."/>
            <person name="Barroso C.S."/>
            <person name="Egas C."/>
        </authorList>
    </citation>
    <scope>NUCLEOTIDE SEQUENCE [LARGE SCALE GENOMIC DNA]</scope>
    <source>
        <strain evidence="1 2">DSM 26712</strain>
    </source>
</reference>
<keyword evidence="2" id="KW-1185">Reference proteome</keyword>
<gene>
    <name evidence="1" type="ORF">Mterra_00384</name>
</gene>
<dbReference type="AlphaFoldDB" id="A0A399F2R5"/>
<organism evidence="1 2">
    <name type="scientific">Calidithermus terrae</name>
    <dbReference type="NCBI Taxonomy" id="1408545"/>
    <lineage>
        <taxon>Bacteria</taxon>
        <taxon>Thermotogati</taxon>
        <taxon>Deinococcota</taxon>
        <taxon>Deinococci</taxon>
        <taxon>Thermales</taxon>
        <taxon>Thermaceae</taxon>
        <taxon>Calidithermus</taxon>
    </lineage>
</organism>
<comment type="caution">
    <text evidence="1">The sequence shown here is derived from an EMBL/GenBank/DDBJ whole genome shotgun (WGS) entry which is preliminary data.</text>
</comment>
<accession>A0A399F2R5</accession>
<protein>
    <submittedName>
        <fullName evidence="1">Uncharacterized protein</fullName>
    </submittedName>
</protein>